<proteinExistence type="predicted"/>
<dbReference type="EMBL" id="CT868540">
    <property type="protein sequence ID" value="CAK85216.1"/>
    <property type="molecule type" value="Genomic_DNA"/>
</dbReference>
<name>A0DQ99_PARTE</name>
<organism evidence="1 2">
    <name type="scientific">Paramecium tetraurelia</name>
    <dbReference type="NCBI Taxonomy" id="5888"/>
    <lineage>
        <taxon>Eukaryota</taxon>
        <taxon>Sar</taxon>
        <taxon>Alveolata</taxon>
        <taxon>Ciliophora</taxon>
        <taxon>Intramacronucleata</taxon>
        <taxon>Oligohymenophorea</taxon>
        <taxon>Peniculida</taxon>
        <taxon>Parameciidae</taxon>
        <taxon>Paramecium</taxon>
    </lineage>
</organism>
<dbReference type="RefSeq" id="XP_001452613.1">
    <property type="nucleotide sequence ID" value="XM_001452576.1"/>
</dbReference>
<protein>
    <submittedName>
        <fullName evidence="1">Uncharacterized protein</fullName>
    </submittedName>
</protein>
<gene>
    <name evidence="1" type="ORF">GSPATT00002616001</name>
</gene>
<evidence type="ECO:0000313" key="1">
    <source>
        <dbReference type="EMBL" id="CAK85216.1"/>
    </source>
</evidence>
<dbReference type="Gene3D" id="2.40.70.10">
    <property type="entry name" value="Acid Proteases"/>
    <property type="match status" value="1"/>
</dbReference>
<dbReference type="InParanoid" id="A0DQ99"/>
<dbReference type="HOGENOM" id="CLU_1900288_0_0_1"/>
<reference evidence="1 2" key="1">
    <citation type="journal article" date="2006" name="Nature">
        <title>Global trends of whole-genome duplications revealed by the ciliate Paramecium tetraurelia.</title>
        <authorList>
            <consortium name="Genoscope"/>
            <person name="Aury J.-M."/>
            <person name="Jaillon O."/>
            <person name="Duret L."/>
            <person name="Noel B."/>
            <person name="Jubin C."/>
            <person name="Porcel B.M."/>
            <person name="Segurens B."/>
            <person name="Daubin V."/>
            <person name="Anthouard V."/>
            <person name="Aiach N."/>
            <person name="Arnaiz O."/>
            <person name="Billaut A."/>
            <person name="Beisson J."/>
            <person name="Blanc I."/>
            <person name="Bouhouche K."/>
            <person name="Camara F."/>
            <person name="Duharcourt S."/>
            <person name="Guigo R."/>
            <person name="Gogendeau D."/>
            <person name="Katinka M."/>
            <person name="Keller A.-M."/>
            <person name="Kissmehl R."/>
            <person name="Klotz C."/>
            <person name="Koll F."/>
            <person name="Le Moue A."/>
            <person name="Lepere C."/>
            <person name="Malinsky S."/>
            <person name="Nowacki M."/>
            <person name="Nowak J.K."/>
            <person name="Plattner H."/>
            <person name="Poulain J."/>
            <person name="Ruiz F."/>
            <person name="Serrano V."/>
            <person name="Zagulski M."/>
            <person name="Dessen P."/>
            <person name="Betermier M."/>
            <person name="Weissenbach J."/>
            <person name="Scarpelli C."/>
            <person name="Schachter V."/>
            <person name="Sperling L."/>
            <person name="Meyer E."/>
            <person name="Cohen J."/>
            <person name="Wincker P."/>
        </authorList>
    </citation>
    <scope>NUCLEOTIDE SEQUENCE [LARGE SCALE GENOMIC DNA]</scope>
    <source>
        <strain evidence="1 2">Stock d4-2</strain>
    </source>
</reference>
<accession>A0DQ99</accession>
<dbReference type="KEGG" id="ptm:GSPATT00002616001"/>
<evidence type="ECO:0000313" key="2">
    <source>
        <dbReference type="Proteomes" id="UP000000600"/>
    </source>
</evidence>
<dbReference type="AlphaFoldDB" id="A0DQ99"/>
<sequence length="134" mass="15942">MKKIISIKEDNEFIKFDLTTKYNYFTQDVIKQIISQIKNHQSLVNYSITSKFCSIDNKRLMCLFSKPEFVDKIPKIKISFNGLPNFLIFPQTLNIQTMNKNVFQVYSNIANTRFQETNSLSWYIALIQIKWSYF</sequence>
<keyword evidence="2" id="KW-1185">Reference proteome</keyword>
<dbReference type="GeneID" id="5038398"/>
<dbReference type="Proteomes" id="UP000000600">
    <property type="component" value="Unassembled WGS sequence"/>
</dbReference>
<dbReference type="InterPro" id="IPR021109">
    <property type="entry name" value="Peptidase_aspartic_dom_sf"/>
</dbReference>